<dbReference type="PANTHER" id="PTHR11764:SF20">
    <property type="entry name" value="LANOSTEROL SYNTHASE"/>
    <property type="match status" value="1"/>
</dbReference>
<dbReference type="Pfam" id="PF13243">
    <property type="entry name" value="SQHop_cyclase_C"/>
    <property type="match status" value="1"/>
</dbReference>
<name>A0A0F9BDN5_9ZZZZ</name>
<reference evidence="4" key="1">
    <citation type="journal article" date="2015" name="Nature">
        <title>Complex archaea that bridge the gap between prokaryotes and eukaryotes.</title>
        <authorList>
            <person name="Spang A."/>
            <person name="Saw J.H."/>
            <person name="Jorgensen S.L."/>
            <person name="Zaremba-Niedzwiedzka K."/>
            <person name="Martijn J."/>
            <person name="Lind A.E."/>
            <person name="van Eijk R."/>
            <person name="Schleper C."/>
            <person name="Guy L."/>
            <person name="Ettema T.J."/>
        </authorList>
    </citation>
    <scope>NUCLEOTIDE SEQUENCE</scope>
</reference>
<dbReference type="PANTHER" id="PTHR11764">
    <property type="entry name" value="TERPENE CYCLASE/MUTASE FAMILY MEMBER"/>
    <property type="match status" value="1"/>
</dbReference>
<accession>A0A0F9BDN5</accession>
<dbReference type="InterPro" id="IPR008930">
    <property type="entry name" value="Terpenoid_cyclase/PrenylTrfase"/>
</dbReference>
<proteinExistence type="inferred from homology"/>
<dbReference type="InterPro" id="IPR032696">
    <property type="entry name" value="SQ_cyclase_C"/>
</dbReference>
<feature type="non-terminal residue" evidence="4">
    <location>
        <position position="1"/>
    </location>
</feature>
<evidence type="ECO:0000259" key="3">
    <source>
        <dbReference type="Pfam" id="PF13243"/>
    </source>
</evidence>
<dbReference type="InterPro" id="IPR018333">
    <property type="entry name" value="Squalene_cyclase"/>
</dbReference>
<feature type="domain" description="Squalene cyclase C-terminal" evidence="3">
    <location>
        <begin position="1"/>
        <end position="81"/>
    </location>
</feature>
<dbReference type="SUPFAM" id="SSF48239">
    <property type="entry name" value="Terpenoid cyclases/Protein prenyltransferases"/>
    <property type="match status" value="1"/>
</dbReference>
<organism evidence="4">
    <name type="scientific">marine sediment metagenome</name>
    <dbReference type="NCBI Taxonomy" id="412755"/>
    <lineage>
        <taxon>unclassified sequences</taxon>
        <taxon>metagenomes</taxon>
        <taxon>ecological metagenomes</taxon>
    </lineage>
</organism>
<dbReference type="GO" id="GO:0005811">
    <property type="term" value="C:lipid droplet"/>
    <property type="evidence" value="ECO:0007669"/>
    <property type="project" value="InterPro"/>
</dbReference>
<dbReference type="Gene3D" id="1.50.10.20">
    <property type="match status" value="1"/>
</dbReference>
<sequence length="121" mass="13708">VRRALDYLRSEQRPDGSWWGRWGVNHIYGTGAALPALKAVGEEMTRPYVRRAVRWLIQKQNEDGGWGETCESYDPARDIDKAWDNSEGAVAAVKALGGLQLFRIERQSVTPEPSEQPRAKR</sequence>
<gene>
    <name evidence="4" type="ORF">LCGC14_2459380</name>
</gene>
<dbReference type="GO" id="GO:0016104">
    <property type="term" value="P:triterpenoid biosynthetic process"/>
    <property type="evidence" value="ECO:0007669"/>
    <property type="project" value="InterPro"/>
</dbReference>
<dbReference type="EMBL" id="LAZR01038252">
    <property type="protein sequence ID" value="KKL20049.1"/>
    <property type="molecule type" value="Genomic_DNA"/>
</dbReference>
<evidence type="ECO:0000256" key="1">
    <source>
        <dbReference type="ARBA" id="ARBA00009755"/>
    </source>
</evidence>
<dbReference type="GO" id="GO:0016866">
    <property type="term" value="F:intramolecular transferase activity"/>
    <property type="evidence" value="ECO:0007669"/>
    <property type="project" value="InterPro"/>
</dbReference>
<comment type="caution">
    <text evidence="4">The sequence shown here is derived from an EMBL/GenBank/DDBJ whole genome shotgun (WGS) entry which is preliminary data.</text>
</comment>
<protein>
    <recommendedName>
        <fullName evidence="3">Squalene cyclase C-terminal domain-containing protein</fullName>
    </recommendedName>
</protein>
<evidence type="ECO:0000256" key="2">
    <source>
        <dbReference type="ARBA" id="ARBA00022737"/>
    </source>
</evidence>
<comment type="similarity">
    <text evidence="1">Belongs to the terpene cyclase/mutase family.</text>
</comment>
<dbReference type="AlphaFoldDB" id="A0A0F9BDN5"/>
<evidence type="ECO:0000313" key="4">
    <source>
        <dbReference type="EMBL" id="KKL20049.1"/>
    </source>
</evidence>
<keyword evidence="2" id="KW-0677">Repeat</keyword>